<dbReference type="Proteomes" id="UP000801864">
    <property type="component" value="Unassembled WGS sequence"/>
</dbReference>
<protein>
    <submittedName>
        <fullName evidence="2">Uncharacterized protein</fullName>
    </submittedName>
</protein>
<gene>
    <name evidence="2" type="ORF">CFAM422_009817</name>
</gene>
<feature type="region of interest" description="Disordered" evidence="1">
    <location>
        <begin position="57"/>
        <end position="76"/>
    </location>
</feature>
<evidence type="ECO:0000313" key="2">
    <source>
        <dbReference type="EMBL" id="KAF3065702.1"/>
    </source>
</evidence>
<feature type="region of interest" description="Disordered" evidence="1">
    <location>
        <begin position="26"/>
        <end position="46"/>
    </location>
</feature>
<sequence length="136" mass="14640">MHKSPKNAIQTSLSRGVVPLAWTDEDAPRQAATPSPANASHLPAPSQAIYDLRSGPVISISNETPPKEGHRSSCTKTWGNAPFDQILWILRHTKTCGSSHAHMNAIEIRQITLRVPGNGDGGLSTSVRQSIRTVPC</sequence>
<dbReference type="AlphaFoldDB" id="A0A9P5CB82"/>
<comment type="caution">
    <text evidence="2">The sequence shown here is derived from an EMBL/GenBank/DDBJ whole genome shotgun (WGS) entry which is preliminary data.</text>
</comment>
<dbReference type="EMBL" id="QLNT01000018">
    <property type="protein sequence ID" value="KAF3065702.1"/>
    <property type="molecule type" value="Genomic_DNA"/>
</dbReference>
<reference evidence="2 3" key="1">
    <citation type="submission" date="2018-06" db="EMBL/GenBank/DDBJ databases">
        <title>Genome analysis of cellulolytic fungus Trichoderma lentiforme CFAM-422.</title>
        <authorList>
            <person name="Steindorff A.S."/>
            <person name="Formighieri E.F."/>
            <person name="Midorikawa G.E.O."/>
            <person name="Tamietti M.S."/>
            <person name="Ramos E.Z."/>
            <person name="Silva A.S."/>
            <person name="Bon E.P.S."/>
            <person name="Mendes T.D."/>
            <person name="Damaso M.C.T."/>
            <person name="Favaro L.C.L."/>
        </authorList>
    </citation>
    <scope>NUCLEOTIDE SEQUENCE [LARGE SCALE GENOMIC DNA]</scope>
    <source>
        <strain evidence="2 3">CFAM-422</strain>
    </source>
</reference>
<proteinExistence type="predicted"/>
<evidence type="ECO:0000256" key="1">
    <source>
        <dbReference type="SAM" id="MobiDB-lite"/>
    </source>
</evidence>
<accession>A0A9P5CB82</accession>
<name>A0A9P5CB82_9HYPO</name>
<organism evidence="2 3">
    <name type="scientific">Trichoderma lentiforme</name>
    <dbReference type="NCBI Taxonomy" id="1567552"/>
    <lineage>
        <taxon>Eukaryota</taxon>
        <taxon>Fungi</taxon>
        <taxon>Dikarya</taxon>
        <taxon>Ascomycota</taxon>
        <taxon>Pezizomycotina</taxon>
        <taxon>Sordariomycetes</taxon>
        <taxon>Hypocreomycetidae</taxon>
        <taxon>Hypocreales</taxon>
        <taxon>Hypocreaceae</taxon>
        <taxon>Trichoderma</taxon>
    </lineage>
</organism>
<evidence type="ECO:0000313" key="3">
    <source>
        <dbReference type="Proteomes" id="UP000801864"/>
    </source>
</evidence>
<keyword evidence="3" id="KW-1185">Reference proteome</keyword>